<evidence type="ECO:0000256" key="1">
    <source>
        <dbReference type="ARBA" id="ARBA00006611"/>
    </source>
</evidence>
<dbReference type="Gene3D" id="3.30.450.90">
    <property type="match status" value="1"/>
</dbReference>
<sequence length="548" mass="58488">MRNQYMAKVLVHNKVVSEDQVKAHWGEISDSMDIGQVLVRAGILKQSMYDKVLAFVKNLEAKNAKPASKPAEKPAAASSAAPAPSASTPAQSSASAHPTAPAQPAPAAVSAAPAPQPEEEPAIKIEGNSSLYGEASSSTVVIEKVEGLETTSMASVQVPVESETPAEETATEELPSQFAVATGEGEAVEAPDVLHPITPLAKIIAYARKFNVTDVYLYADRQITMRQSGKLFIASEKVLEKTHLMDRLAEAAEGFADGYKIVVGRNFSKTMGLPGVGRARISVTWNDVTPSISIRIIPMESVALENLYLPEFSMQFATLNSGLVLIAGPSSSGRSTTMTAFAECIAANRQVFIQTVEKPIERLLQNPNGSIAQREVGLHVRSGAAGIELAIRTGADVILFDHLETMEELSLLMQASNAGALVFAVASGNNINALLSRLLMSVPSENRAAFACSLAEQLKGVIVQHLIPAVQNQGLVLATEAMKVTSTIAGMIRKCDVSQILSAISNQKDQGITLDDSLQMCVESGYIEGNEAWKRANDSRRFASYRKV</sequence>
<gene>
    <name evidence="4" type="ordered locus">Fisuc_1017</name>
</gene>
<evidence type="ECO:0000256" key="2">
    <source>
        <dbReference type="SAM" id="MobiDB-lite"/>
    </source>
</evidence>
<dbReference type="InterPro" id="IPR027417">
    <property type="entry name" value="P-loop_NTPase"/>
</dbReference>
<feature type="region of interest" description="Disordered" evidence="2">
    <location>
        <begin position="63"/>
        <end position="129"/>
    </location>
</feature>
<keyword evidence="5" id="KW-1185">Reference proteome</keyword>
<feature type="region of interest" description="Disordered" evidence="2">
    <location>
        <begin position="153"/>
        <end position="174"/>
    </location>
</feature>
<comment type="similarity">
    <text evidence="1">Belongs to the GSP E family.</text>
</comment>
<dbReference type="EMBL" id="CP001792">
    <property type="protein sequence ID" value="ACX74622.1"/>
    <property type="molecule type" value="Genomic_DNA"/>
</dbReference>
<organism evidence="4 5">
    <name type="scientific">Fibrobacter succinogenes (strain ATCC 19169 / S85)</name>
    <dbReference type="NCBI Taxonomy" id="59374"/>
    <lineage>
        <taxon>Bacteria</taxon>
        <taxon>Pseudomonadati</taxon>
        <taxon>Fibrobacterota</taxon>
        <taxon>Fibrobacteria</taxon>
        <taxon>Fibrobacterales</taxon>
        <taxon>Fibrobacteraceae</taxon>
        <taxon>Fibrobacter</taxon>
    </lineage>
</organism>
<evidence type="ECO:0000313" key="4">
    <source>
        <dbReference type="EMBL" id="ACX74622.1"/>
    </source>
</evidence>
<dbReference type="Pfam" id="PF00437">
    <property type="entry name" value="T2SSE"/>
    <property type="match status" value="1"/>
</dbReference>
<proteinExistence type="inferred from homology"/>
<evidence type="ECO:0000313" key="5">
    <source>
        <dbReference type="Proteomes" id="UP000001497"/>
    </source>
</evidence>
<dbReference type="Proteomes" id="UP000001497">
    <property type="component" value="Chromosome"/>
</dbReference>
<feature type="domain" description="Bacterial type II secretion system protein E" evidence="3">
    <location>
        <begin position="290"/>
        <end position="473"/>
    </location>
</feature>
<dbReference type="InterPro" id="IPR050921">
    <property type="entry name" value="T4SS_GSP_E_ATPase"/>
</dbReference>
<dbReference type="InterPro" id="IPR001482">
    <property type="entry name" value="T2SS/T4SS_dom"/>
</dbReference>
<dbReference type="SUPFAM" id="SSF52540">
    <property type="entry name" value="P-loop containing nucleoside triphosphate hydrolases"/>
    <property type="match status" value="1"/>
</dbReference>
<reference evidence="4" key="1">
    <citation type="submission" date="2009-10" db="EMBL/GenBank/DDBJ databases">
        <title>Complete sequence of Fibrobacter succinogenes subsp. succinogenes S85.</title>
        <authorList>
            <consortium name="US DOE Joint Genome Institute"/>
            <person name="Lucas S."/>
            <person name="Copeland A."/>
            <person name="Lapidus A."/>
            <person name="Glavina del Rio T."/>
            <person name="Tice H."/>
            <person name="Bruce D."/>
            <person name="Goodwin L."/>
            <person name="Pitluck S."/>
            <person name="Chertkov O."/>
            <person name="Detter J.C."/>
            <person name="Han C."/>
            <person name="Tapia R."/>
            <person name="Larimer F."/>
            <person name="Land M."/>
            <person name="Hauser L."/>
            <person name="Kyrpides N."/>
            <person name="Mikhailova N."/>
            <person name="Weimer P.J."/>
            <person name="Stevenson D.M."/>
            <person name="Boyum J."/>
            <person name="Brumm P.I."/>
            <person name="Mead D."/>
        </authorList>
    </citation>
    <scope>NUCLEOTIDE SEQUENCE [LARGE SCALE GENOMIC DNA]</scope>
    <source>
        <strain evidence="4">S85</strain>
    </source>
</reference>
<accession>A0ABM5LGF3</accession>
<dbReference type="Gene3D" id="3.40.50.300">
    <property type="entry name" value="P-loop containing nucleotide triphosphate hydrolases"/>
    <property type="match status" value="1"/>
</dbReference>
<dbReference type="PANTHER" id="PTHR30486">
    <property type="entry name" value="TWITCHING MOTILITY PROTEIN PILT"/>
    <property type="match status" value="1"/>
</dbReference>
<feature type="compositionally biased region" description="Low complexity" evidence="2">
    <location>
        <begin position="64"/>
        <end position="113"/>
    </location>
</feature>
<protein>
    <submittedName>
        <fullName evidence="4">Tfp pilus assembly protein pilus retraction ATPase PilT-like protein</fullName>
    </submittedName>
</protein>
<evidence type="ECO:0000259" key="3">
    <source>
        <dbReference type="Pfam" id="PF00437"/>
    </source>
</evidence>
<dbReference type="RefSeq" id="WP_015731893.1">
    <property type="nucleotide sequence ID" value="NC_013410.1"/>
</dbReference>
<dbReference type="PANTHER" id="PTHR30486:SF6">
    <property type="entry name" value="TYPE IV PILUS RETRACTATION ATPASE PILT"/>
    <property type="match status" value="1"/>
</dbReference>
<name>A0ABM5LGF3_FIBSS</name>